<dbReference type="KEGG" id="sct:SCAT_3241"/>
<organism evidence="1 2">
    <name type="scientific">Streptantibioticus cattleyicolor (strain ATCC 35852 / DSM 46488 / JCM 4925 / NBRC 14057 / NRRL 8057)</name>
    <name type="common">Streptomyces cattleya</name>
    <dbReference type="NCBI Taxonomy" id="1003195"/>
    <lineage>
        <taxon>Bacteria</taxon>
        <taxon>Bacillati</taxon>
        <taxon>Actinomycetota</taxon>
        <taxon>Actinomycetes</taxon>
        <taxon>Kitasatosporales</taxon>
        <taxon>Streptomycetaceae</taxon>
        <taxon>Streptantibioticus</taxon>
    </lineage>
</organism>
<protein>
    <submittedName>
        <fullName evidence="1">Uncharacterized protein</fullName>
    </submittedName>
</protein>
<dbReference type="AlphaFoldDB" id="F8JUI6"/>
<accession>G8X2L6</accession>
<sequence>MNGCSTIVGPSYYACRDCRTAHQLISRAESPFTDGLPRARFTDVLPRSRPDYRYAFPPVRRQHIVRGD</sequence>
<name>F8JUI6_STREN</name>
<dbReference type="EMBL" id="CP003219">
    <property type="protein sequence ID" value="AEW95607.1"/>
    <property type="molecule type" value="Genomic_DNA"/>
</dbReference>
<reference evidence="2" key="1">
    <citation type="submission" date="2011-12" db="EMBL/GenBank/DDBJ databases">
        <title>Complete genome sequence of Streptomyces cattleya strain DSM 46488.</title>
        <authorList>
            <person name="Ou H.-Y."/>
            <person name="Li P."/>
            <person name="Zhao C."/>
            <person name="O'Hagan D."/>
            <person name="Deng Z."/>
        </authorList>
    </citation>
    <scope>NUCLEOTIDE SEQUENCE [LARGE SCALE GENOMIC DNA]</scope>
    <source>
        <strain evidence="2">ATCC 35852 / DSM 46488 / JCM 4925 / NBRC 14057 / NRRL 8057</strain>
    </source>
</reference>
<proteinExistence type="predicted"/>
<evidence type="ECO:0000313" key="1">
    <source>
        <dbReference type="EMBL" id="AEW95607.1"/>
    </source>
</evidence>
<accession>F8JUI6</accession>
<dbReference type="PATRIC" id="fig|1003195.11.peg.4720"/>
<dbReference type="HOGENOM" id="CLU_197621_0_0_11"/>
<gene>
    <name evidence="1" type="ordered locus">SCATT_32360</name>
</gene>
<keyword evidence="2" id="KW-1185">Reference proteome</keyword>
<dbReference type="RefSeq" id="WP_014143973.1">
    <property type="nucleotide sequence ID" value="NC_016111.1"/>
</dbReference>
<dbReference type="STRING" id="1003195.SCATT_32360"/>
<dbReference type="KEGG" id="scy:SCATT_32360"/>
<evidence type="ECO:0000313" key="2">
    <source>
        <dbReference type="Proteomes" id="UP000007842"/>
    </source>
</evidence>
<dbReference type="Proteomes" id="UP000007842">
    <property type="component" value="Chromosome"/>
</dbReference>